<feature type="compositionally biased region" description="Low complexity" evidence="8">
    <location>
        <begin position="93"/>
        <end position="123"/>
    </location>
</feature>
<sequence length="1152" mass="123430">MSSSDEDMEVTRTTAVHVPTTLAAASAAAAAAAKDTAAAAVAAAEATAGASVRAAGKAKETRSYALVLQEAKLARADAQIRARVAEIERAQAAAEITGSTPPSVEPTAATPSTSSVASSAEPPQGRSRKRTRWGARTEAASGGQETVAGTAASAAGDDAVAPAAKRRKVSRWDVASDGEDEAKTGPGGKAGAKATQPASAAGGVGSTWTDAQLDALLPQGFAIVEPPAGYVEQHPGALATSRTRAPGSGAVSGEDAYVMPAAEGTVSLEAYGVQPGMVADAERSGVHSLKPDDYEYFAPILGKDAEAEDASSLSTDEQKERKVLRLLLKIKNGLPSQRKVALRTITDKANELGASALFGQILPLFLAPSLEDAERHLLVKVVDRVLYKLKSAVRPFVHKILVVIEPMLVDEDPYARVEGREVISNLAKAAGLTSMVANMRQDIDHADHVVRDVTARAFAVVGVALGVPLLIPLLEAVVASQTWQARHTGVKIVQQLAILQGVGILPHLQSLVAIVAPQVTDVKPSVSNMAANALAALAEASAPYGIDAFDPVVEPLWEGIKIHSGRTLAAFLKAIGFIIPLMEPAHANHYTREVMVVLVKHFSTVLDDMKLVVLKVVEQVIGADGVPADYVTAEVLPEFFAHMWVRRNALDARCARQLEDTTVALAVKVGGAPILTRLIEYIRDDSEPFRRTAVLTVTKVVEACGVADVDVRLEERVLDALVLAFQDQSTQDVVFLRGLAAFVNALGVRVKPYLQPIFTAVKWRLNNAMPHVREYAADLVAAIAPVVIECDEEVRLARMAVVFYENLGEEFPEVLGSILGALSAIVSVIGMTKMTPPIRDLLPRLTPILRNRHEKVQENCIRLVGRIADRGARFVSGREWMRICFDLLDLLKATRKSTRAAAVSTFGFIAKAIGPQDVLATLLANLKVQERQNRVCTTVAIAIVAEACSPFTVLPSLMNEYRVPEINVQNGVLKALSFMFQYIGEMAKDYIYAVAPLLQDALMDKDPVHRQTAATVVQHLALGVYGLSCEDAVLHLLNYVWPNILETSPHVINAVMDAIMASRLALGAPRILMYTLQGLFHPARKVRSAYWRVYNDAYVANPDALVPFYPDLTPLAPQPKPIFPPGCGEGPALPSVTAGPDLYVRSEMEYFL</sequence>
<dbReference type="InterPro" id="IPR054573">
    <property type="entry name" value="PP2A/SF3B1-like_HEAT"/>
</dbReference>
<evidence type="ECO:0000256" key="5">
    <source>
        <dbReference type="ARBA" id="ARBA00022737"/>
    </source>
</evidence>
<keyword evidence="6" id="KW-0508">mRNA splicing</keyword>
<feature type="compositionally biased region" description="Low complexity" evidence="8">
    <location>
        <begin position="146"/>
        <end position="163"/>
    </location>
</feature>
<dbReference type="GO" id="GO:0000245">
    <property type="term" value="P:spliceosomal complex assembly"/>
    <property type="evidence" value="ECO:0007669"/>
    <property type="project" value="InterPro"/>
</dbReference>
<organism evidence="10 11">
    <name type="scientific">Thecamonas trahens ATCC 50062</name>
    <dbReference type="NCBI Taxonomy" id="461836"/>
    <lineage>
        <taxon>Eukaryota</taxon>
        <taxon>Apusozoa</taxon>
        <taxon>Apusomonadida</taxon>
        <taxon>Apusomonadidae</taxon>
        <taxon>Thecamonas</taxon>
    </lineage>
</organism>
<dbReference type="Pfam" id="PF13513">
    <property type="entry name" value="HEAT_EZ"/>
    <property type="match status" value="1"/>
</dbReference>
<dbReference type="FunFam" id="1.25.10.10:FF:000069">
    <property type="entry name" value="Splicing factor 3B subunit 1"/>
    <property type="match status" value="1"/>
</dbReference>
<dbReference type="GO" id="GO:0003729">
    <property type="term" value="F:mRNA binding"/>
    <property type="evidence" value="ECO:0007669"/>
    <property type="project" value="InterPro"/>
</dbReference>
<dbReference type="OMA" id="LVMNYVW"/>
<evidence type="ECO:0000256" key="3">
    <source>
        <dbReference type="ARBA" id="ARBA00022664"/>
    </source>
</evidence>
<comment type="subcellular location">
    <subcellularLocation>
        <location evidence="1">Nucleus</location>
    </subcellularLocation>
</comment>
<dbReference type="InterPro" id="IPR038737">
    <property type="entry name" value="SF3b_su1-like"/>
</dbReference>
<comment type="similarity">
    <text evidence="2">Belongs to the SF3B1 family.</text>
</comment>
<keyword evidence="3" id="KW-0507">mRNA processing</keyword>
<evidence type="ECO:0000256" key="4">
    <source>
        <dbReference type="ARBA" id="ARBA00022728"/>
    </source>
</evidence>
<dbReference type="InterPro" id="IPR016024">
    <property type="entry name" value="ARM-type_fold"/>
</dbReference>
<evidence type="ECO:0000256" key="1">
    <source>
        <dbReference type="ARBA" id="ARBA00004123"/>
    </source>
</evidence>
<evidence type="ECO:0000256" key="2">
    <source>
        <dbReference type="ARBA" id="ARBA00005754"/>
    </source>
</evidence>
<dbReference type="AlphaFoldDB" id="A0A0L0DN87"/>
<evidence type="ECO:0000256" key="6">
    <source>
        <dbReference type="ARBA" id="ARBA00023187"/>
    </source>
</evidence>
<evidence type="ECO:0000256" key="8">
    <source>
        <dbReference type="SAM" id="MobiDB-lite"/>
    </source>
</evidence>
<keyword evidence="11" id="KW-1185">Reference proteome</keyword>
<dbReference type="STRING" id="461836.A0A0L0DN87"/>
<reference evidence="10 11" key="1">
    <citation type="submission" date="2010-05" db="EMBL/GenBank/DDBJ databases">
        <title>The Genome Sequence of Thecamonas trahens ATCC 50062.</title>
        <authorList>
            <consortium name="The Broad Institute Genome Sequencing Platform"/>
            <person name="Russ C."/>
            <person name="Cuomo C."/>
            <person name="Shea T."/>
            <person name="Young S.K."/>
            <person name="Zeng Q."/>
            <person name="Koehrsen M."/>
            <person name="Haas B."/>
            <person name="Borodovsky M."/>
            <person name="Guigo R."/>
            <person name="Alvarado L."/>
            <person name="Berlin A."/>
            <person name="Bochicchio J."/>
            <person name="Borenstein D."/>
            <person name="Chapman S."/>
            <person name="Chen Z."/>
            <person name="Freedman E."/>
            <person name="Gellesch M."/>
            <person name="Goldberg J."/>
            <person name="Griggs A."/>
            <person name="Gujja S."/>
            <person name="Heilman E."/>
            <person name="Heiman D."/>
            <person name="Hepburn T."/>
            <person name="Howarth C."/>
            <person name="Jen D."/>
            <person name="Larson L."/>
            <person name="Mehta T."/>
            <person name="Park D."/>
            <person name="Pearson M."/>
            <person name="Roberts A."/>
            <person name="Saif S."/>
            <person name="Shenoy N."/>
            <person name="Sisk P."/>
            <person name="Stolte C."/>
            <person name="Sykes S."/>
            <person name="Thomson T."/>
            <person name="Walk T."/>
            <person name="White J."/>
            <person name="Yandava C."/>
            <person name="Burger G."/>
            <person name="Gray M.W."/>
            <person name="Holland P.W.H."/>
            <person name="King N."/>
            <person name="Lang F.B.F."/>
            <person name="Roger A.J."/>
            <person name="Ruiz-Trillo I."/>
            <person name="Lander E."/>
            <person name="Nusbaum C."/>
        </authorList>
    </citation>
    <scope>NUCLEOTIDE SEQUENCE [LARGE SCALE GENOMIC DNA]</scope>
    <source>
        <strain evidence="10 11">ATCC 50062</strain>
    </source>
</reference>
<dbReference type="GeneID" id="25567585"/>
<evidence type="ECO:0000256" key="7">
    <source>
        <dbReference type="ARBA" id="ARBA00023242"/>
    </source>
</evidence>
<dbReference type="eggNOG" id="KOG0213">
    <property type="taxonomic scope" value="Eukaryota"/>
</dbReference>
<protein>
    <submittedName>
        <fullName evidence="10">Splicing factor 3B subunit 1</fullName>
    </submittedName>
</protein>
<dbReference type="EMBL" id="GL349476">
    <property type="protein sequence ID" value="KNC52878.1"/>
    <property type="molecule type" value="Genomic_DNA"/>
</dbReference>
<feature type="domain" description="Phosphatase PP2A regulatory subunit A/Splicing factor 3B subunit 1-like HEAT repeat" evidence="9">
    <location>
        <begin position="911"/>
        <end position="988"/>
    </location>
</feature>
<keyword evidence="7" id="KW-0539">Nucleus</keyword>
<accession>A0A0L0DN87</accession>
<dbReference type="Gene3D" id="1.25.10.10">
    <property type="entry name" value="Leucine-rich Repeat Variant"/>
    <property type="match status" value="3"/>
</dbReference>
<dbReference type="OrthoDB" id="438939at2759"/>
<dbReference type="RefSeq" id="XP_013754977.1">
    <property type="nucleotide sequence ID" value="XM_013899523.1"/>
</dbReference>
<evidence type="ECO:0000259" key="9">
    <source>
        <dbReference type="Pfam" id="PF22646"/>
    </source>
</evidence>
<dbReference type="FunFam" id="1.25.10.10:FF:000170">
    <property type="entry name" value="Splicing factor 3B subunit 1"/>
    <property type="match status" value="1"/>
</dbReference>
<keyword evidence="5" id="KW-0677">Repeat</keyword>
<dbReference type="SUPFAM" id="SSF48371">
    <property type="entry name" value="ARM repeat"/>
    <property type="match status" value="1"/>
</dbReference>
<dbReference type="Pfam" id="PF22646">
    <property type="entry name" value="PPP2R1A-like_HEAT"/>
    <property type="match status" value="1"/>
</dbReference>
<keyword evidence="4" id="KW-0747">Spliceosome</keyword>
<dbReference type="PANTHER" id="PTHR12097">
    <property type="entry name" value="SPLICING FACTOR 3B, SUBUNIT 1-RELATED"/>
    <property type="match status" value="1"/>
</dbReference>
<proteinExistence type="inferred from homology"/>
<evidence type="ECO:0000313" key="10">
    <source>
        <dbReference type="EMBL" id="KNC52878.1"/>
    </source>
</evidence>
<dbReference type="InterPro" id="IPR011989">
    <property type="entry name" value="ARM-like"/>
</dbReference>
<dbReference type="Proteomes" id="UP000054408">
    <property type="component" value="Unassembled WGS sequence"/>
</dbReference>
<name>A0A0L0DN87_THETB</name>
<feature type="region of interest" description="Disordered" evidence="8">
    <location>
        <begin position="93"/>
        <end position="206"/>
    </location>
</feature>
<evidence type="ECO:0000313" key="11">
    <source>
        <dbReference type="Proteomes" id="UP000054408"/>
    </source>
</evidence>
<dbReference type="GO" id="GO:0005681">
    <property type="term" value="C:spliceosomal complex"/>
    <property type="evidence" value="ECO:0007669"/>
    <property type="project" value="UniProtKB-KW"/>
</dbReference>
<gene>
    <name evidence="10" type="ORF">AMSG_09035</name>
</gene>